<organism evidence="1 2">
    <name type="scientific">Coprinellus micaceus</name>
    <name type="common">Glistening ink-cap mushroom</name>
    <name type="synonym">Coprinus micaceus</name>
    <dbReference type="NCBI Taxonomy" id="71717"/>
    <lineage>
        <taxon>Eukaryota</taxon>
        <taxon>Fungi</taxon>
        <taxon>Dikarya</taxon>
        <taxon>Basidiomycota</taxon>
        <taxon>Agaricomycotina</taxon>
        <taxon>Agaricomycetes</taxon>
        <taxon>Agaricomycetidae</taxon>
        <taxon>Agaricales</taxon>
        <taxon>Agaricineae</taxon>
        <taxon>Psathyrellaceae</taxon>
        <taxon>Coprinellus</taxon>
    </lineage>
</organism>
<dbReference type="AlphaFoldDB" id="A0A4Y7T685"/>
<gene>
    <name evidence="1" type="ORF">FA13DRAFT_622822</name>
</gene>
<name>A0A4Y7T685_COPMI</name>
<comment type="caution">
    <text evidence="1">The sequence shown here is derived from an EMBL/GenBank/DDBJ whole genome shotgun (WGS) entry which is preliminary data.</text>
</comment>
<proteinExistence type="predicted"/>
<dbReference type="Proteomes" id="UP000298030">
    <property type="component" value="Unassembled WGS sequence"/>
</dbReference>
<dbReference type="EMBL" id="QPFP01000026">
    <property type="protein sequence ID" value="TEB29683.1"/>
    <property type="molecule type" value="Genomic_DNA"/>
</dbReference>
<keyword evidence="2" id="KW-1185">Reference proteome</keyword>
<accession>A0A4Y7T685</accession>
<evidence type="ECO:0000313" key="2">
    <source>
        <dbReference type="Proteomes" id="UP000298030"/>
    </source>
</evidence>
<protein>
    <submittedName>
        <fullName evidence="1">Uncharacterized protein</fullName>
    </submittedName>
</protein>
<reference evidence="1 2" key="1">
    <citation type="journal article" date="2019" name="Nat. Ecol. Evol.">
        <title>Megaphylogeny resolves global patterns of mushroom evolution.</title>
        <authorList>
            <person name="Varga T."/>
            <person name="Krizsan K."/>
            <person name="Foldi C."/>
            <person name="Dima B."/>
            <person name="Sanchez-Garcia M."/>
            <person name="Sanchez-Ramirez S."/>
            <person name="Szollosi G.J."/>
            <person name="Szarkandi J.G."/>
            <person name="Papp V."/>
            <person name="Albert L."/>
            <person name="Andreopoulos W."/>
            <person name="Angelini C."/>
            <person name="Antonin V."/>
            <person name="Barry K.W."/>
            <person name="Bougher N.L."/>
            <person name="Buchanan P."/>
            <person name="Buyck B."/>
            <person name="Bense V."/>
            <person name="Catcheside P."/>
            <person name="Chovatia M."/>
            <person name="Cooper J."/>
            <person name="Damon W."/>
            <person name="Desjardin D."/>
            <person name="Finy P."/>
            <person name="Geml J."/>
            <person name="Haridas S."/>
            <person name="Hughes K."/>
            <person name="Justo A."/>
            <person name="Karasinski D."/>
            <person name="Kautmanova I."/>
            <person name="Kiss B."/>
            <person name="Kocsube S."/>
            <person name="Kotiranta H."/>
            <person name="LaButti K.M."/>
            <person name="Lechner B.E."/>
            <person name="Liimatainen K."/>
            <person name="Lipzen A."/>
            <person name="Lukacs Z."/>
            <person name="Mihaltcheva S."/>
            <person name="Morgado L.N."/>
            <person name="Niskanen T."/>
            <person name="Noordeloos M.E."/>
            <person name="Ohm R.A."/>
            <person name="Ortiz-Santana B."/>
            <person name="Ovrebo C."/>
            <person name="Racz N."/>
            <person name="Riley R."/>
            <person name="Savchenko A."/>
            <person name="Shiryaev A."/>
            <person name="Soop K."/>
            <person name="Spirin V."/>
            <person name="Szebenyi C."/>
            <person name="Tomsovsky M."/>
            <person name="Tulloss R.E."/>
            <person name="Uehling J."/>
            <person name="Grigoriev I.V."/>
            <person name="Vagvolgyi C."/>
            <person name="Papp T."/>
            <person name="Martin F.M."/>
            <person name="Miettinen O."/>
            <person name="Hibbett D.S."/>
            <person name="Nagy L.G."/>
        </authorList>
    </citation>
    <scope>NUCLEOTIDE SEQUENCE [LARGE SCALE GENOMIC DNA]</scope>
    <source>
        <strain evidence="1 2">FP101781</strain>
    </source>
</reference>
<evidence type="ECO:0000313" key="1">
    <source>
        <dbReference type="EMBL" id="TEB29683.1"/>
    </source>
</evidence>
<sequence>MHVGSQGIFALTSSLGHSSPLRNAPCRRVQPRTDSRMWDLGASESTCIPPYRELGPASSSPKDLVPGTPMFPRHAPLVSEKTPSETRRITGCTRREALERRRGSRHLEKEETRTAACVLPPCILGPRTEQSHSSVAACVLIPCRKSGSPAKPTLFLKTTCTPNRYYLGLSLLTLFPSGPL</sequence>